<evidence type="ECO:0000256" key="1">
    <source>
        <dbReference type="SAM" id="SignalP"/>
    </source>
</evidence>
<protein>
    <submittedName>
        <fullName evidence="2">Uncharacterized protein</fullName>
    </submittedName>
</protein>
<sequence length="110" mass="12616">MLIRTIVLSLLLLVAYSIAGQDDADYNKTAKTIKKDLVKKLRKLDFEATEYCDLMLELKVNGNTATIRRAHGSGSTSMCRESKKILRKNKKYHMDEPEKYLRIHVESKGL</sequence>
<dbReference type="AlphaFoldDB" id="A0A9X1XLK1"/>
<feature type="chain" id="PRO_5040908427" evidence="1">
    <location>
        <begin position="20"/>
        <end position="110"/>
    </location>
</feature>
<proteinExistence type="predicted"/>
<name>A0A9X1XLK1_9VIBR</name>
<accession>A0A9X1XLK1</accession>
<keyword evidence="3" id="KW-1185">Reference proteome</keyword>
<reference evidence="2" key="1">
    <citation type="submission" date="2021-11" db="EMBL/GenBank/DDBJ databases">
        <title>Vibrio ZSDE26 sp. nov. and Vibrio ZSDZ34 sp. nov., isolated from coastal seawater in Qingdao.</title>
        <authorList>
            <person name="Zhang P."/>
        </authorList>
    </citation>
    <scope>NUCLEOTIDE SEQUENCE</scope>
    <source>
        <strain evidence="2">ZSDE26</strain>
    </source>
</reference>
<organism evidence="2 3">
    <name type="scientific">Vibrio amylolyticus</name>
    <dbReference type="NCBI Taxonomy" id="2847292"/>
    <lineage>
        <taxon>Bacteria</taxon>
        <taxon>Pseudomonadati</taxon>
        <taxon>Pseudomonadota</taxon>
        <taxon>Gammaproteobacteria</taxon>
        <taxon>Vibrionales</taxon>
        <taxon>Vibrionaceae</taxon>
        <taxon>Vibrio</taxon>
    </lineage>
</organism>
<dbReference type="EMBL" id="JAJHVV010000011">
    <property type="protein sequence ID" value="MCK6265019.1"/>
    <property type="molecule type" value="Genomic_DNA"/>
</dbReference>
<keyword evidence="1" id="KW-0732">Signal</keyword>
<evidence type="ECO:0000313" key="2">
    <source>
        <dbReference type="EMBL" id="MCK6265019.1"/>
    </source>
</evidence>
<comment type="caution">
    <text evidence="2">The sequence shown here is derived from an EMBL/GenBank/DDBJ whole genome shotgun (WGS) entry which is preliminary data.</text>
</comment>
<feature type="signal peptide" evidence="1">
    <location>
        <begin position="1"/>
        <end position="19"/>
    </location>
</feature>
<dbReference type="Proteomes" id="UP001139559">
    <property type="component" value="Unassembled WGS sequence"/>
</dbReference>
<evidence type="ECO:0000313" key="3">
    <source>
        <dbReference type="Proteomes" id="UP001139559"/>
    </source>
</evidence>
<gene>
    <name evidence="2" type="ORF">KP803_17205</name>
</gene>
<dbReference type="RefSeq" id="WP_248010098.1">
    <property type="nucleotide sequence ID" value="NZ_JAJHVV010000011.1"/>
</dbReference>